<evidence type="ECO:0000313" key="22">
    <source>
        <dbReference type="Proteomes" id="UP001205748"/>
    </source>
</evidence>
<dbReference type="PROSITE" id="PS00379">
    <property type="entry name" value="CDP_ALCOHOL_P_TRANSF"/>
    <property type="match status" value="1"/>
</dbReference>
<comment type="pathway">
    <text evidence="3">Phospholipid metabolism; phosphatidylglycerol biosynthesis; phosphatidylglycerol from CDP-diacylglycerol: step 1/2.</text>
</comment>
<dbReference type="EC" id="2.7.8.5" evidence="6 18"/>
<dbReference type="NCBIfam" id="TIGR00560">
    <property type="entry name" value="pgsA"/>
    <property type="match status" value="1"/>
</dbReference>
<dbReference type="PANTHER" id="PTHR14269:SF62">
    <property type="entry name" value="CDP-DIACYLGLYCEROL--GLYCEROL-3-PHOSPHATE 3-PHOSPHATIDYLTRANSFERASE 1, CHLOROPLASTIC"/>
    <property type="match status" value="1"/>
</dbReference>
<evidence type="ECO:0000256" key="16">
    <source>
        <dbReference type="ARBA" id="ARBA00023264"/>
    </source>
</evidence>
<evidence type="ECO:0000256" key="4">
    <source>
        <dbReference type="ARBA" id="ARBA00005189"/>
    </source>
</evidence>
<dbReference type="PANTHER" id="PTHR14269">
    <property type="entry name" value="CDP-DIACYLGLYCEROL--GLYCEROL-3-PHOSPHATE 3-PHOSPHATIDYLTRANSFERASE-RELATED"/>
    <property type="match status" value="1"/>
</dbReference>
<feature type="transmembrane region" description="Helical" evidence="20">
    <location>
        <begin position="71"/>
        <end position="96"/>
    </location>
</feature>
<organism evidence="21 22">
    <name type="scientific">Irregularibacter muris</name>
    <dbReference type="NCBI Taxonomy" id="1796619"/>
    <lineage>
        <taxon>Bacteria</taxon>
        <taxon>Bacillati</taxon>
        <taxon>Bacillota</taxon>
        <taxon>Clostridia</taxon>
        <taxon>Eubacteriales</taxon>
        <taxon>Eubacteriaceae</taxon>
        <taxon>Irregularibacter</taxon>
    </lineage>
</organism>
<reference evidence="21" key="1">
    <citation type="submission" date="2022-07" db="EMBL/GenBank/DDBJ databases">
        <title>Enhanced cultured diversity of the mouse gut microbiota enables custom-made synthetic communities.</title>
        <authorList>
            <person name="Afrizal A."/>
        </authorList>
    </citation>
    <scope>NUCLEOTIDE SEQUENCE</scope>
    <source>
        <strain evidence="21">DSM 28593</strain>
    </source>
</reference>
<accession>A0AAE3HDI3</accession>
<comment type="pathway">
    <text evidence="4">Lipid metabolism.</text>
</comment>
<evidence type="ECO:0000256" key="2">
    <source>
        <dbReference type="ARBA" id="ARBA00004651"/>
    </source>
</evidence>
<evidence type="ECO:0000256" key="17">
    <source>
        <dbReference type="ARBA" id="ARBA00048586"/>
    </source>
</evidence>
<keyword evidence="9" id="KW-0444">Lipid biosynthesis</keyword>
<dbReference type="Proteomes" id="UP001205748">
    <property type="component" value="Unassembled WGS sequence"/>
</dbReference>
<evidence type="ECO:0000256" key="5">
    <source>
        <dbReference type="ARBA" id="ARBA00010441"/>
    </source>
</evidence>
<keyword evidence="14 20" id="KW-0472">Membrane</keyword>
<keyword evidence="13" id="KW-0443">Lipid metabolism</keyword>
<protein>
    <recommendedName>
        <fullName evidence="7 18">CDP-diacylglycerol--glycerol-3-phosphate 3-phosphatidyltransferase</fullName>
        <ecNumber evidence="6 18">2.7.8.5</ecNumber>
    </recommendedName>
</protein>
<dbReference type="InterPro" id="IPR043130">
    <property type="entry name" value="CDP-OH_PTrfase_TM_dom"/>
</dbReference>
<evidence type="ECO:0000256" key="11">
    <source>
        <dbReference type="ARBA" id="ARBA00022692"/>
    </source>
</evidence>
<proteinExistence type="inferred from homology"/>
<dbReference type="InterPro" id="IPR050324">
    <property type="entry name" value="CDP-alcohol_PTase-I"/>
</dbReference>
<evidence type="ECO:0000256" key="7">
    <source>
        <dbReference type="ARBA" id="ARBA00014944"/>
    </source>
</evidence>
<evidence type="ECO:0000256" key="10">
    <source>
        <dbReference type="ARBA" id="ARBA00022679"/>
    </source>
</evidence>
<dbReference type="GO" id="GO:0008444">
    <property type="term" value="F:CDP-diacylglycerol-glycerol-3-phosphate 3-phosphatidyltransferase activity"/>
    <property type="evidence" value="ECO:0007669"/>
    <property type="project" value="UniProtKB-UniRule"/>
</dbReference>
<dbReference type="Gene3D" id="1.20.120.1760">
    <property type="match status" value="1"/>
</dbReference>
<evidence type="ECO:0000256" key="18">
    <source>
        <dbReference type="NCBIfam" id="TIGR00560"/>
    </source>
</evidence>
<dbReference type="RefSeq" id="WP_257529550.1">
    <property type="nucleotide sequence ID" value="NZ_JANKAS010000002.1"/>
</dbReference>
<dbReference type="InterPro" id="IPR000462">
    <property type="entry name" value="CDP-OH_P_trans"/>
</dbReference>
<comment type="similarity">
    <text evidence="5 19">Belongs to the CDP-alcohol phosphatidyltransferase class-I family.</text>
</comment>
<evidence type="ECO:0000256" key="9">
    <source>
        <dbReference type="ARBA" id="ARBA00022516"/>
    </source>
</evidence>
<name>A0AAE3HDI3_9FIRM</name>
<feature type="transmembrane region" description="Helical" evidence="20">
    <location>
        <begin position="152"/>
        <end position="171"/>
    </location>
</feature>
<feature type="transmembrane region" description="Helical" evidence="20">
    <location>
        <begin position="128"/>
        <end position="146"/>
    </location>
</feature>
<feature type="transmembrane region" description="Helical" evidence="20">
    <location>
        <begin position="102"/>
        <end position="121"/>
    </location>
</feature>
<comment type="function">
    <text evidence="1">This protein catalyzes the committed step to the synthesis of the acidic phospholipids.</text>
</comment>
<keyword evidence="15" id="KW-0594">Phospholipid biosynthesis</keyword>
<dbReference type="Pfam" id="PF01066">
    <property type="entry name" value="CDP-OH_P_transf"/>
    <property type="match status" value="1"/>
</dbReference>
<evidence type="ECO:0000256" key="3">
    <source>
        <dbReference type="ARBA" id="ARBA00005042"/>
    </source>
</evidence>
<keyword evidence="8" id="KW-1003">Cell membrane</keyword>
<gene>
    <name evidence="21" type="primary">pgsA</name>
    <name evidence="21" type="ORF">NSA47_03705</name>
</gene>
<evidence type="ECO:0000256" key="20">
    <source>
        <dbReference type="SAM" id="Phobius"/>
    </source>
</evidence>
<evidence type="ECO:0000256" key="19">
    <source>
        <dbReference type="RuleBase" id="RU003750"/>
    </source>
</evidence>
<keyword evidence="12 20" id="KW-1133">Transmembrane helix</keyword>
<feature type="transmembrane region" description="Helical" evidence="20">
    <location>
        <begin position="7"/>
        <end position="24"/>
    </location>
</feature>
<comment type="subcellular location">
    <subcellularLocation>
        <location evidence="2">Cell membrane</location>
        <topology evidence="2">Multi-pass membrane protein</topology>
    </subcellularLocation>
</comment>
<dbReference type="AlphaFoldDB" id="A0AAE3HDI3"/>
<evidence type="ECO:0000256" key="15">
    <source>
        <dbReference type="ARBA" id="ARBA00023209"/>
    </source>
</evidence>
<sequence>MNTANRLTILRVLLIPVFMIFVLIDVPNYRYIAAFIFFIAALTDSLDGYIARSRNQITVFGKFMDPLADKLLISAALISLVELGEISSWAAMIIIAREFAITGFRILAAADGIVIAASWWGKIKTITQIVAIISILLNNFPFSLIGFPFSRITLGLAVVFTIISGIDYIYINRKIFIENDNK</sequence>
<comment type="catalytic activity">
    <reaction evidence="17">
        <text>a CDP-1,2-diacyl-sn-glycerol + sn-glycerol 3-phosphate = a 1,2-diacyl-sn-glycero-3-phospho-(1'-sn-glycero-3'-phosphate) + CMP + H(+)</text>
        <dbReference type="Rhea" id="RHEA:12593"/>
        <dbReference type="ChEBI" id="CHEBI:15378"/>
        <dbReference type="ChEBI" id="CHEBI:57597"/>
        <dbReference type="ChEBI" id="CHEBI:58332"/>
        <dbReference type="ChEBI" id="CHEBI:60110"/>
        <dbReference type="ChEBI" id="CHEBI:60377"/>
        <dbReference type="EC" id="2.7.8.5"/>
    </reaction>
</comment>
<dbReference type="InterPro" id="IPR048254">
    <property type="entry name" value="CDP_ALCOHOL_P_TRANSF_CS"/>
</dbReference>
<keyword evidence="11 20" id="KW-0812">Transmembrane</keyword>
<dbReference type="PIRSF" id="PIRSF000847">
    <property type="entry name" value="Phos_ph_gly_syn"/>
    <property type="match status" value="1"/>
</dbReference>
<dbReference type="InterPro" id="IPR004570">
    <property type="entry name" value="Phosphatidylglycerol_P_synth"/>
</dbReference>
<evidence type="ECO:0000256" key="13">
    <source>
        <dbReference type="ARBA" id="ARBA00023098"/>
    </source>
</evidence>
<comment type="caution">
    <text evidence="21">The sequence shown here is derived from an EMBL/GenBank/DDBJ whole genome shotgun (WGS) entry which is preliminary data.</text>
</comment>
<evidence type="ECO:0000256" key="6">
    <source>
        <dbReference type="ARBA" id="ARBA00013170"/>
    </source>
</evidence>
<dbReference type="EMBL" id="JANKAS010000002">
    <property type="protein sequence ID" value="MCR1898091.1"/>
    <property type="molecule type" value="Genomic_DNA"/>
</dbReference>
<keyword evidence="16" id="KW-1208">Phospholipid metabolism</keyword>
<dbReference type="GO" id="GO:0046474">
    <property type="term" value="P:glycerophospholipid biosynthetic process"/>
    <property type="evidence" value="ECO:0007669"/>
    <property type="project" value="TreeGrafter"/>
</dbReference>
<keyword evidence="22" id="KW-1185">Reference proteome</keyword>
<dbReference type="GO" id="GO:0005886">
    <property type="term" value="C:plasma membrane"/>
    <property type="evidence" value="ECO:0007669"/>
    <property type="project" value="UniProtKB-SubCell"/>
</dbReference>
<keyword evidence="10 19" id="KW-0808">Transferase</keyword>
<evidence type="ECO:0000256" key="14">
    <source>
        <dbReference type="ARBA" id="ARBA00023136"/>
    </source>
</evidence>
<feature type="transmembrane region" description="Helical" evidence="20">
    <location>
        <begin position="30"/>
        <end position="50"/>
    </location>
</feature>
<evidence type="ECO:0000256" key="12">
    <source>
        <dbReference type="ARBA" id="ARBA00022989"/>
    </source>
</evidence>
<evidence type="ECO:0000256" key="1">
    <source>
        <dbReference type="ARBA" id="ARBA00003973"/>
    </source>
</evidence>
<evidence type="ECO:0000256" key="8">
    <source>
        <dbReference type="ARBA" id="ARBA00022475"/>
    </source>
</evidence>
<dbReference type="FunFam" id="1.20.120.1760:FF:000004">
    <property type="entry name" value="CDP-diacylglycerol--glycerol-3-phosphate 3-phosphatidyltransferase"/>
    <property type="match status" value="1"/>
</dbReference>
<evidence type="ECO:0000313" key="21">
    <source>
        <dbReference type="EMBL" id="MCR1898091.1"/>
    </source>
</evidence>